<dbReference type="NCBIfam" id="TIGR04085">
    <property type="entry name" value="rSAM_more_4Fe4S"/>
    <property type="match status" value="1"/>
</dbReference>
<accession>A0A1H7MTR4</accession>
<dbReference type="RefSeq" id="WP_091407679.1">
    <property type="nucleotide sequence ID" value="NZ_FOAB01000003.1"/>
</dbReference>
<dbReference type="InterPro" id="IPR050377">
    <property type="entry name" value="Radical_SAM_PqqE_MftC-like"/>
</dbReference>
<dbReference type="InterPro" id="IPR058240">
    <property type="entry name" value="rSAM_sf"/>
</dbReference>
<organism evidence="2 3">
    <name type="scientific">Aquimarina amphilecti</name>
    <dbReference type="NCBI Taxonomy" id="1038014"/>
    <lineage>
        <taxon>Bacteria</taxon>
        <taxon>Pseudomonadati</taxon>
        <taxon>Bacteroidota</taxon>
        <taxon>Flavobacteriia</taxon>
        <taxon>Flavobacteriales</taxon>
        <taxon>Flavobacteriaceae</taxon>
        <taxon>Aquimarina</taxon>
    </lineage>
</organism>
<evidence type="ECO:0000259" key="1">
    <source>
        <dbReference type="Pfam" id="PF13186"/>
    </source>
</evidence>
<dbReference type="PANTHER" id="PTHR11228:SF7">
    <property type="entry name" value="PQQA PEPTIDE CYCLASE"/>
    <property type="match status" value="1"/>
</dbReference>
<evidence type="ECO:0000313" key="3">
    <source>
        <dbReference type="Proteomes" id="UP000198521"/>
    </source>
</evidence>
<dbReference type="PANTHER" id="PTHR11228">
    <property type="entry name" value="RADICAL SAM DOMAIN PROTEIN"/>
    <property type="match status" value="1"/>
</dbReference>
<dbReference type="InterPro" id="IPR023885">
    <property type="entry name" value="4Fe4S-binding_SPASM_dom"/>
</dbReference>
<dbReference type="SUPFAM" id="SSF102114">
    <property type="entry name" value="Radical SAM enzymes"/>
    <property type="match status" value="1"/>
</dbReference>
<keyword evidence="3" id="KW-1185">Reference proteome</keyword>
<dbReference type="Gene3D" id="3.20.20.70">
    <property type="entry name" value="Aldolase class I"/>
    <property type="match status" value="1"/>
</dbReference>
<dbReference type="STRING" id="1038014.SAMN04487910_1836"/>
<protein>
    <submittedName>
        <fullName evidence="2">SPASM domain peptide maturase, grasp-with-spasm system</fullName>
    </submittedName>
</protein>
<name>A0A1H7MTR4_AQUAM</name>
<gene>
    <name evidence="2" type="ORF">SAMN04487910_1836</name>
</gene>
<feature type="domain" description="4Fe4S-binding SPASM" evidence="1">
    <location>
        <begin position="251"/>
        <end position="307"/>
    </location>
</feature>
<dbReference type="EMBL" id="FOAB01000003">
    <property type="protein sequence ID" value="SEL14065.1"/>
    <property type="molecule type" value="Genomic_DNA"/>
</dbReference>
<dbReference type="NCBIfam" id="TIGR04193">
    <property type="entry name" value="SPASM_w_grasp"/>
    <property type="match status" value="1"/>
</dbReference>
<dbReference type="Pfam" id="PF13186">
    <property type="entry name" value="SPASM"/>
    <property type="match status" value="1"/>
</dbReference>
<evidence type="ECO:0000313" key="2">
    <source>
        <dbReference type="EMBL" id="SEL14065.1"/>
    </source>
</evidence>
<sequence>MKVEQETPFKLIANCIPVKGAKRSSICDLHRGSIQLIPNDLYELIKKHEGNTIIEIKKEYNHKYDTVIDEYFEFLIEHEFIFFTATPELFPKMSMEWQSPNEITNAIIDIGRSYKYDIFKVLDGLTNMNCKHVELRFFRKIDFDEIETTVKHLNTIKSSVLSIDFTIPFSKDFDKKKVQDLMYNFPRVSSFRFYSAPEKKFIPPIDNKRGYIIYSNQVLKNVKCCGLIDPGLFSVNIKTFTESLKHNSCLNGKISIDIDGNIKNCPSMKKSFGHIDKNTFEEVLENKNYKEYWSINKNQIETCKDCEFRYICTDCRAYVETPKNTFSKPLKCGYDPYENTWEDWDKNPLKQEAINYYGLEPTESIS</sequence>
<dbReference type="InterPro" id="IPR013785">
    <property type="entry name" value="Aldolase_TIM"/>
</dbReference>
<dbReference type="OrthoDB" id="1073749at2"/>
<proteinExistence type="predicted"/>
<dbReference type="Proteomes" id="UP000198521">
    <property type="component" value="Unassembled WGS sequence"/>
</dbReference>
<dbReference type="AlphaFoldDB" id="A0A1H7MTR4"/>
<reference evidence="2 3" key="1">
    <citation type="submission" date="2016-10" db="EMBL/GenBank/DDBJ databases">
        <authorList>
            <person name="de Groot N.N."/>
        </authorList>
    </citation>
    <scope>NUCLEOTIDE SEQUENCE [LARGE SCALE GENOMIC DNA]</scope>
    <source>
        <strain evidence="2 3">DSM 25232</strain>
    </source>
</reference>
<dbReference type="InterPro" id="IPR026497">
    <property type="entry name" value="GRASP-with-SPASM"/>
</dbReference>